<reference evidence="2 3" key="1">
    <citation type="submission" date="2019-03" db="EMBL/GenBank/DDBJ databases">
        <title>Genomic Encyclopedia of Type Strains, Phase IV (KMG-IV): sequencing the most valuable type-strain genomes for metagenomic binning, comparative biology and taxonomic classification.</title>
        <authorList>
            <person name="Goeker M."/>
        </authorList>
    </citation>
    <scope>NUCLEOTIDE SEQUENCE [LARGE SCALE GENOMIC DNA]</scope>
    <source>
        <strain evidence="2 3">DSM 11170</strain>
    </source>
</reference>
<dbReference type="EMBL" id="SLXT01000052">
    <property type="protein sequence ID" value="TCP58801.1"/>
    <property type="molecule type" value="Genomic_DNA"/>
</dbReference>
<evidence type="ECO:0000259" key="1">
    <source>
        <dbReference type="PROSITE" id="PS50801"/>
    </source>
</evidence>
<feature type="domain" description="STAS" evidence="1">
    <location>
        <begin position="59"/>
        <end position="129"/>
    </location>
</feature>
<comment type="caution">
    <text evidence="2">The sequence shown here is derived from an EMBL/GenBank/DDBJ whole genome shotgun (WGS) entry which is preliminary data.</text>
</comment>
<gene>
    <name evidence="2" type="ORF">EDD73_1526</name>
</gene>
<keyword evidence="3" id="KW-1185">Reference proteome</keyword>
<proteinExistence type="predicted"/>
<dbReference type="AlphaFoldDB" id="A0A4R2RGP6"/>
<sequence length="129" mass="14704">MKRQLSPDELILTCRNALDPSNCCILTQMNLLSEGDELTIQLKMNLQNSSLDHLCTQAKEHLSFLLKNMNVLIIDLSRNQLIHSSGISFLLKMHQISLKNNIDFRITNVSSVVAENIRFKKLDRILKVG</sequence>
<dbReference type="InterPro" id="IPR002645">
    <property type="entry name" value="STAS_dom"/>
</dbReference>
<dbReference type="Proteomes" id="UP000294813">
    <property type="component" value="Unassembled WGS sequence"/>
</dbReference>
<dbReference type="InterPro" id="IPR036513">
    <property type="entry name" value="STAS_dom_sf"/>
</dbReference>
<evidence type="ECO:0000313" key="3">
    <source>
        <dbReference type="Proteomes" id="UP000294813"/>
    </source>
</evidence>
<evidence type="ECO:0000313" key="2">
    <source>
        <dbReference type="EMBL" id="TCP58801.1"/>
    </source>
</evidence>
<dbReference type="Pfam" id="PF01740">
    <property type="entry name" value="STAS"/>
    <property type="match status" value="1"/>
</dbReference>
<dbReference type="RefSeq" id="WP_131921115.1">
    <property type="nucleotide sequence ID" value="NZ_JAOQNU010000053.1"/>
</dbReference>
<dbReference type="SUPFAM" id="SSF52091">
    <property type="entry name" value="SpoIIaa-like"/>
    <property type="match status" value="1"/>
</dbReference>
<dbReference type="Gene3D" id="3.30.750.24">
    <property type="entry name" value="STAS domain"/>
    <property type="match status" value="1"/>
</dbReference>
<name>A0A4R2RGP6_9FIRM</name>
<organism evidence="2 3">
    <name type="scientific">Heliophilum fasciatum</name>
    <dbReference type="NCBI Taxonomy" id="35700"/>
    <lineage>
        <taxon>Bacteria</taxon>
        <taxon>Bacillati</taxon>
        <taxon>Bacillota</taxon>
        <taxon>Clostridia</taxon>
        <taxon>Eubacteriales</taxon>
        <taxon>Heliobacteriaceae</taxon>
        <taxon>Heliophilum</taxon>
    </lineage>
</organism>
<dbReference type="PROSITE" id="PS50801">
    <property type="entry name" value="STAS"/>
    <property type="match status" value="1"/>
</dbReference>
<accession>A0A4R2RGP6</accession>
<protein>
    <submittedName>
        <fullName evidence="2">STAS domain-containing protein</fullName>
    </submittedName>
</protein>